<dbReference type="Proteomes" id="UP000076603">
    <property type="component" value="Unassembled WGS sequence"/>
</dbReference>
<sequence length="50" mass="5779">MSEKLVKLVRKLSSATRVPEQDIVNSIERTIDLRIATEEEIEKIINKIID</sequence>
<accession>A0A162RTR2</accession>
<evidence type="ECO:0000313" key="1">
    <source>
        <dbReference type="EMBL" id="KZL90364.1"/>
    </source>
</evidence>
<dbReference type="PATRIC" id="fig|1121326.3.peg.4191"/>
<proteinExistence type="predicted"/>
<dbReference type="RefSeq" id="WP_161486999.1">
    <property type="nucleotide sequence ID" value="NZ_FQXL01000008.1"/>
</dbReference>
<comment type="caution">
    <text evidence="1">The sequence shown here is derived from an EMBL/GenBank/DDBJ whole genome shotgun (WGS) entry which is preliminary data.</text>
</comment>
<evidence type="ECO:0000313" key="2">
    <source>
        <dbReference type="Proteomes" id="UP000076603"/>
    </source>
</evidence>
<gene>
    <name evidence="1" type="ORF">CLMAG_41350</name>
</gene>
<protein>
    <submittedName>
        <fullName evidence="1">Uncharacterized protein</fullName>
    </submittedName>
</protein>
<reference evidence="1 2" key="1">
    <citation type="submission" date="2016-04" db="EMBL/GenBank/DDBJ databases">
        <title>Genome sequence of Clostridium magnum DSM 2767.</title>
        <authorList>
            <person name="Poehlein A."/>
            <person name="Uhlig R."/>
            <person name="Fischer R."/>
            <person name="Bahl H."/>
            <person name="Daniel R."/>
        </authorList>
    </citation>
    <scope>NUCLEOTIDE SEQUENCE [LARGE SCALE GENOMIC DNA]</scope>
    <source>
        <strain evidence="1 2">DSM 2767</strain>
    </source>
</reference>
<dbReference type="AlphaFoldDB" id="A0A162RTR2"/>
<name>A0A162RTR2_9CLOT</name>
<keyword evidence="2" id="KW-1185">Reference proteome</keyword>
<dbReference type="EMBL" id="LWAE01000005">
    <property type="protein sequence ID" value="KZL90364.1"/>
    <property type="molecule type" value="Genomic_DNA"/>
</dbReference>
<organism evidence="1 2">
    <name type="scientific">Clostridium magnum DSM 2767</name>
    <dbReference type="NCBI Taxonomy" id="1121326"/>
    <lineage>
        <taxon>Bacteria</taxon>
        <taxon>Bacillati</taxon>
        <taxon>Bacillota</taxon>
        <taxon>Clostridia</taxon>
        <taxon>Eubacteriales</taxon>
        <taxon>Clostridiaceae</taxon>
        <taxon>Clostridium</taxon>
    </lineage>
</organism>